<dbReference type="Proteomes" id="UP000756530">
    <property type="component" value="Unassembled WGS sequence"/>
</dbReference>
<dbReference type="PANTHER" id="PTHR10907">
    <property type="entry name" value="REGUCALCIN"/>
    <property type="match status" value="1"/>
</dbReference>
<evidence type="ECO:0000313" key="2">
    <source>
        <dbReference type="EMBL" id="MBV7378917.1"/>
    </source>
</evidence>
<evidence type="ECO:0000259" key="1">
    <source>
        <dbReference type="Pfam" id="PF08450"/>
    </source>
</evidence>
<proteinExistence type="predicted"/>
<dbReference type="Pfam" id="PF08450">
    <property type="entry name" value="SGL"/>
    <property type="match status" value="1"/>
</dbReference>
<organism evidence="2 3">
    <name type="scientific">Maritimibacter dapengensis</name>
    <dbReference type="NCBI Taxonomy" id="2836868"/>
    <lineage>
        <taxon>Bacteria</taxon>
        <taxon>Pseudomonadati</taxon>
        <taxon>Pseudomonadota</taxon>
        <taxon>Alphaproteobacteria</taxon>
        <taxon>Rhodobacterales</taxon>
        <taxon>Roseobacteraceae</taxon>
        <taxon>Maritimibacter</taxon>
    </lineage>
</organism>
<reference evidence="2 3" key="1">
    <citation type="submission" date="2021-05" db="EMBL/GenBank/DDBJ databases">
        <title>Culturable bacteria isolated from Daya Bay.</title>
        <authorList>
            <person name="Zheng W."/>
            <person name="Yu S."/>
            <person name="Huang Y."/>
        </authorList>
    </citation>
    <scope>NUCLEOTIDE SEQUENCE [LARGE SCALE GENOMIC DNA]</scope>
    <source>
        <strain evidence="2 3">DP4N28-5</strain>
    </source>
</reference>
<sequence>MSATVFDNRVCTLGEGPFWHPTRKQLFWFDIVNHRLLSRLGNRALDWRFDEPVSAAGWIDHDTLLIASASALLRFDIDTGDREDIVALEARNRVTRSNDGRADPHGGFWIGTMGHAFEPGAGSIYRYYRGQLEKLYDGVTVSNSICFAPDGRTAYWTDTTTRRILRQDLDGQGWPDGAPDVFVDLTEQGYNPDGAVVDSEGAVWSAHWNAGMVARYLPDGRFDRMAEVGGRLASCPEFGGTDLSVLYVTTATMGMRNPKPGDGQTYEARVGVTGLPQYRVEFS</sequence>
<dbReference type="PANTHER" id="PTHR10907:SF47">
    <property type="entry name" value="REGUCALCIN"/>
    <property type="match status" value="1"/>
</dbReference>
<gene>
    <name evidence="2" type="ORF">KJP28_08250</name>
</gene>
<dbReference type="EMBL" id="JAHUZE010000002">
    <property type="protein sequence ID" value="MBV7378917.1"/>
    <property type="molecule type" value="Genomic_DNA"/>
</dbReference>
<accession>A0ABS6T3J9</accession>
<comment type="caution">
    <text evidence="2">The sequence shown here is derived from an EMBL/GenBank/DDBJ whole genome shotgun (WGS) entry which is preliminary data.</text>
</comment>
<evidence type="ECO:0000313" key="3">
    <source>
        <dbReference type="Proteomes" id="UP000756530"/>
    </source>
</evidence>
<dbReference type="RefSeq" id="WP_218392085.1">
    <property type="nucleotide sequence ID" value="NZ_JAHUZE010000002.1"/>
</dbReference>
<keyword evidence="3" id="KW-1185">Reference proteome</keyword>
<feature type="domain" description="SMP-30/Gluconolactonase/LRE-like region" evidence="1">
    <location>
        <begin position="13"/>
        <end position="252"/>
    </location>
</feature>
<name>A0ABS6T3J9_9RHOB</name>
<dbReference type="InterPro" id="IPR013658">
    <property type="entry name" value="SGL"/>
</dbReference>
<protein>
    <submittedName>
        <fullName evidence="2">SMP-30/gluconolactonase/LRE family protein</fullName>
    </submittedName>
</protein>